<dbReference type="EMBL" id="VSRR010002416">
    <property type="protein sequence ID" value="MPC31339.1"/>
    <property type="molecule type" value="Genomic_DNA"/>
</dbReference>
<protein>
    <submittedName>
        <fullName evidence="2">Uncharacterized protein</fullName>
    </submittedName>
</protein>
<keyword evidence="3" id="KW-1185">Reference proteome</keyword>
<feature type="region of interest" description="Disordered" evidence="1">
    <location>
        <begin position="1"/>
        <end position="32"/>
    </location>
</feature>
<accession>A0A5B7EDC2</accession>
<comment type="caution">
    <text evidence="2">The sequence shown here is derived from an EMBL/GenBank/DDBJ whole genome shotgun (WGS) entry which is preliminary data.</text>
</comment>
<proteinExistence type="predicted"/>
<feature type="compositionally biased region" description="Polar residues" evidence="1">
    <location>
        <begin position="1"/>
        <end position="10"/>
    </location>
</feature>
<dbReference type="Proteomes" id="UP000324222">
    <property type="component" value="Unassembled WGS sequence"/>
</dbReference>
<evidence type="ECO:0000313" key="3">
    <source>
        <dbReference type="Proteomes" id="UP000324222"/>
    </source>
</evidence>
<evidence type="ECO:0000256" key="1">
    <source>
        <dbReference type="SAM" id="MobiDB-lite"/>
    </source>
</evidence>
<reference evidence="2 3" key="1">
    <citation type="submission" date="2019-05" db="EMBL/GenBank/DDBJ databases">
        <title>Another draft genome of Portunus trituberculatus and its Hox gene families provides insights of decapod evolution.</title>
        <authorList>
            <person name="Jeong J.-H."/>
            <person name="Song I."/>
            <person name="Kim S."/>
            <person name="Choi T."/>
            <person name="Kim D."/>
            <person name="Ryu S."/>
            <person name="Kim W."/>
        </authorList>
    </citation>
    <scope>NUCLEOTIDE SEQUENCE [LARGE SCALE GENOMIC DNA]</scope>
    <source>
        <tissue evidence="2">Muscle</tissue>
    </source>
</reference>
<evidence type="ECO:0000313" key="2">
    <source>
        <dbReference type="EMBL" id="MPC31339.1"/>
    </source>
</evidence>
<name>A0A5B7EDC2_PORTR</name>
<organism evidence="2 3">
    <name type="scientific">Portunus trituberculatus</name>
    <name type="common">Swimming crab</name>
    <name type="synonym">Neptunus trituberculatus</name>
    <dbReference type="NCBI Taxonomy" id="210409"/>
    <lineage>
        <taxon>Eukaryota</taxon>
        <taxon>Metazoa</taxon>
        <taxon>Ecdysozoa</taxon>
        <taxon>Arthropoda</taxon>
        <taxon>Crustacea</taxon>
        <taxon>Multicrustacea</taxon>
        <taxon>Malacostraca</taxon>
        <taxon>Eumalacostraca</taxon>
        <taxon>Eucarida</taxon>
        <taxon>Decapoda</taxon>
        <taxon>Pleocyemata</taxon>
        <taxon>Brachyura</taxon>
        <taxon>Eubrachyura</taxon>
        <taxon>Portunoidea</taxon>
        <taxon>Portunidae</taxon>
        <taxon>Portuninae</taxon>
        <taxon>Portunus</taxon>
    </lineage>
</organism>
<dbReference type="AlphaFoldDB" id="A0A5B7EDC2"/>
<sequence length="125" mass="13924">MTHTLGTTLQHTEEPTSRPVPPPPTSTYSRQLGPSRPCFREWGVGRVGEGVWSLAARHFSLGDKLVDSAGPPPAIRWAESGTARVTSLVPLSARRPYFTYMYMYMLINISYRYSSALYGSQGQRT</sequence>
<gene>
    <name evidence="2" type="ORF">E2C01_024625</name>
</gene>